<feature type="region of interest" description="Disordered" evidence="1">
    <location>
        <begin position="194"/>
        <end position="229"/>
    </location>
</feature>
<evidence type="ECO:0000256" key="1">
    <source>
        <dbReference type="SAM" id="MobiDB-lite"/>
    </source>
</evidence>
<reference evidence="4" key="3">
    <citation type="submission" date="2025-04" db="UniProtKB">
        <authorList>
            <consortium name="RefSeq"/>
        </authorList>
    </citation>
    <scope>IDENTIFICATION</scope>
    <source>
        <strain evidence="4">CBS 304.34</strain>
    </source>
</reference>
<dbReference type="GeneID" id="54468167"/>
<sequence length="355" mass="40978">MSLNTAKRKAEPDFQLEDYAFNIFGHAMALPQEHREQGVLITALGGYLEKYSWRPRLLNERPSIQLNNRERSAPGQGSKQYLLVGWMSRLYPDRYRTLIVKKGRPAGTFLPENVLPWDDKSLAYMVVAPILKARPQMVKLYALIPTSNDLTSLKKPYEVHSEWVFYLPQYRDSSINLNDRKTLWNQKVLAQSVRPDGEQVPAGDDQEASRFTPSQDKDGESEPEDETSQGECCMDKIIQVLKEKDPELKARLEEHRAVSPFLDLKVEFRKQDSIRLYEYCQHTWPELKWTSPDVLLRIRKAMKQSTAATKTLRHSWLPLFISEASFALKDDEMLQSSLIIDYMLIVVVTISSQAL</sequence>
<accession>A0A6A6YT61</accession>
<dbReference type="OrthoDB" id="5420095at2759"/>
<dbReference type="EMBL" id="MU003698">
    <property type="protein sequence ID" value="KAF2811709.1"/>
    <property type="molecule type" value="Genomic_DNA"/>
</dbReference>
<name>A0A6A6YT61_9PEZI</name>
<protein>
    <submittedName>
        <fullName evidence="2 4">Uncharacterized protein</fullName>
    </submittedName>
</protein>
<gene>
    <name evidence="2 4" type="ORF">BDZ99DRAFT_560041</name>
</gene>
<reference evidence="4" key="2">
    <citation type="submission" date="2020-04" db="EMBL/GenBank/DDBJ databases">
        <authorList>
            <consortium name="NCBI Genome Project"/>
        </authorList>
    </citation>
    <scope>NUCLEOTIDE SEQUENCE</scope>
    <source>
        <strain evidence="4">CBS 304.34</strain>
    </source>
</reference>
<evidence type="ECO:0000313" key="3">
    <source>
        <dbReference type="Proteomes" id="UP000504636"/>
    </source>
</evidence>
<organism evidence="2">
    <name type="scientific">Mytilinidion resinicola</name>
    <dbReference type="NCBI Taxonomy" id="574789"/>
    <lineage>
        <taxon>Eukaryota</taxon>
        <taxon>Fungi</taxon>
        <taxon>Dikarya</taxon>
        <taxon>Ascomycota</taxon>
        <taxon>Pezizomycotina</taxon>
        <taxon>Dothideomycetes</taxon>
        <taxon>Pleosporomycetidae</taxon>
        <taxon>Mytilinidiales</taxon>
        <taxon>Mytilinidiaceae</taxon>
        <taxon>Mytilinidion</taxon>
    </lineage>
</organism>
<dbReference type="Proteomes" id="UP000504636">
    <property type="component" value="Unplaced"/>
</dbReference>
<evidence type="ECO:0000313" key="4">
    <source>
        <dbReference type="RefSeq" id="XP_033578673.1"/>
    </source>
</evidence>
<evidence type="ECO:0000313" key="2">
    <source>
        <dbReference type="EMBL" id="KAF2811709.1"/>
    </source>
</evidence>
<proteinExistence type="predicted"/>
<dbReference type="RefSeq" id="XP_033578673.1">
    <property type="nucleotide sequence ID" value="XM_033727274.1"/>
</dbReference>
<keyword evidence="3" id="KW-1185">Reference proteome</keyword>
<dbReference type="AlphaFoldDB" id="A0A6A6YT61"/>
<reference evidence="2 4" key="1">
    <citation type="journal article" date="2020" name="Stud. Mycol.">
        <title>101 Dothideomycetes genomes: a test case for predicting lifestyles and emergence of pathogens.</title>
        <authorList>
            <person name="Haridas S."/>
            <person name="Albert R."/>
            <person name="Binder M."/>
            <person name="Bloem J."/>
            <person name="Labutti K."/>
            <person name="Salamov A."/>
            <person name="Andreopoulos B."/>
            <person name="Baker S."/>
            <person name="Barry K."/>
            <person name="Bills G."/>
            <person name="Bluhm B."/>
            <person name="Cannon C."/>
            <person name="Castanera R."/>
            <person name="Culley D."/>
            <person name="Daum C."/>
            <person name="Ezra D."/>
            <person name="Gonzalez J."/>
            <person name="Henrissat B."/>
            <person name="Kuo A."/>
            <person name="Liang C."/>
            <person name="Lipzen A."/>
            <person name="Lutzoni F."/>
            <person name="Magnuson J."/>
            <person name="Mondo S."/>
            <person name="Nolan M."/>
            <person name="Ohm R."/>
            <person name="Pangilinan J."/>
            <person name="Park H.-J."/>
            <person name="Ramirez L."/>
            <person name="Alfaro M."/>
            <person name="Sun H."/>
            <person name="Tritt A."/>
            <person name="Yoshinaga Y."/>
            <person name="Zwiers L.-H."/>
            <person name="Turgeon B."/>
            <person name="Goodwin S."/>
            <person name="Spatafora J."/>
            <person name="Crous P."/>
            <person name="Grigoriev I."/>
        </authorList>
    </citation>
    <scope>NUCLEOTIDE SEQUENCE</scope>
    <source>
        <strain evidence="2 4">CBS 304.34</strain>
    </source>
</reference>